<dbReference type="RefSeq" id="WP_141973704.1">
    <property type="nucleotide sequence ID" value="NZ_VFPO01000001.1"/>
</dbReference>
<gene>
    <name evidence="1" type="ORF">FHX41_5989</name>
</gene>
<reference evidence="1 2" key="1">
    <citation type="submission" date="2019-06" db="EMBL/GenBank/DDBJ databases">
        <title>Sequencing the genomes of 1000 actinobacteria strains.</title>
        <authorList>
            <person name="Klenk H.-P."/>
        </authorList>
    </citation>
    <scope>NUCLEOTIDE SEQUENCE [LARGE SCALE GENOMIC DNA]</scope>
    <source>
        <strain evidence="1 2">DSM 45043</strain>
    </source>
</reference>
<protein>
    <submittedName>
        <fullName evidence="1">Uncharacterized protein</fullName>
    </submittedName>
</protein>
<keyword evidence="2" id="KW-1185">Reference proteome</keyword>
<accession>A0A543INM2</accession>
<comment type="caution">
    <text evidence="1">The sequence shown here is derived from an EMBL/GenBank/DDBJ whole genome shotgun (WGS) entry which is preliminary data.</text>
</comment>
<sequence length="200" mass="20471">MNVVLVLLLVAVSLGGLVLVYLRKGFGGAFTKAPATTVAAAPPGVGRFSGRAVAAGAVPVSETSGRSYLARELAIVPSSDGSDGTHRFGQAVDFLLDDGSGVALVRGAGGRVSVSRDFTAPVTTLDKAPWADELLRSGGYHNGSPSTCRIRVYEGVIEDGSQVGVVGQAEEPDDAARALGATLVIRGTPSQPVMIRAERP</sequence>
<name>A0A543INM2_9ACTN</name>
<dbReference type="Proteomes" id="UP000316706">
    <property type="component" value="Unassembled WGS sequence"/>
</dbReference>
<dbReference type="AlphaFoldDB" id="A0A543INM2"/>
<dbReference type="EMBL" id="VFPO01000001">
    <property type="protein sequence ID" value="TQM72195.1"/>
    <property type="molecule type" value="Genomic_DNA"/>
</dbReference>
<dbReference type="OrthoDB" id="3472771at2"/>
<organism evidence="1 2">
    <name type="scientific">Actinomadura hallensis</name>
    <dbReference type="NCBI Taxonomy" id="337895"/>
    <lineage>
        <taxon>Bacteria</taxon>
        <taxon>Bacillati</taxon>
        <taxon>Actinomycetota</taxon>
        <taxon>Actinomycetes</taxon>
        <taxon>Streptosporangiales</taxon>
        <taxon>Thermomonosporaceae</taxon>
        <taxon>Actinomadura</taxon>
    </lineage>
</organism>
<evidence type="ECO:0000313" key="1">
    <source>
        <dbReference type="EMBL" id="TQM72195.1"/>
    </source>
</evidence>
<proteinExistence type="predicted"/>
<evidence type="ECO:0000313" key="2">
    <source>
        <dbReference type="Proteomes" id="UP000316706"/>
    </source>
</evidence>